<evidence type="ECO:0000256" key="1">
    <source>
        <dbReference type="SAM" id="MobiDB-lite"/>
    </source>
</evidence>
<evidence type="ECO:0008006" key="4">
    <source>
        <dbReference type="Google" id="ProtNLM"/>
    </source>
</evidence>
<protein>
    <recommendedName>
        <fullName evidence="4">DUF4592 domain-containing protein</fullName>
    </recommendedName>
</protein>
<dbReference type="EMBL" id="PZQS01000003">
    <property type="protein sequence ID" value="PVD34169.1"/>
    <property type="molecule type" value="Genomic_DNA"/>
</dbReference>
<feature type="compositionally biased region" description="Low complexity" evidence="1">
    <location>
        <begin position="701"/>
        <end position="717"/>
    </location>
</feature>
<dbReference type="OrthoDB" id="6621371at2759"/>
<feature type="compositionally biased region" description="Low complexity" evidence="1">
    <location>
        <begin position="588"/>
        <end position="601"/>
    </location>
</feature>
<evidence type="ECO:0000313" key="2">
    <source>
        <dbReference type="EMBL" id="PVD34169.1"/>
    </source>
</evidence>
<sequence length="845" mass="91736">MLRACELQLPSVAESADVTPLAMTSLLRQSRGVGTDRELKADGKKRKFKPLQAMRKLFSKGRRKAKDDASPVSVVAIKARSTNTLQEDDDDDGGFRNRQSQSRLLGGTRSISEDSVFSPERETTNLQTLKQRAVSEESVPRTALQAELYTKISERRSQYSDEDDGLPHSPTPPSVTTADIIMCGSLKPLPAGGKSISRESDKSLISTDGSETEDDLFKSPLKSAEALNLSWKEKPLESEMTIDFDKLGSTELLKSKHAKDKISVKPRKGKTTRQSRKKQNQLFYSLPSLNEESPDKGHSQDESHGSSPDLTSETVDDVFESKPSHVSPVDKANESEKLQKEERTISSPQKPSRRPKSAVEIQFTQVGNMHTSKVKDEVSGLSSAISLIPSTSDVSPCVSSPAEAKKESPSLKVSPTLSLSPKEDYKMKRQVRSKTLPQPVSKEEQFSFRVQRAASHREEVTVASQAASPEVLPKHHFLKPVRSDSQSALLKERVVESASTNKPEWITLAKKRMDEKREEQTSSAVEVKDPTSSKQKIEDETGSPGSKVQPMSDPAMSAMSSTGSVSSIASRMEKMPGPTQVPSRDLSQKASVAISAAALSSRGTSIKTVAGKPESSVTTTSELSPSISVGRSFFAASGRPASIAKQKGKGEEKKEVKEEAKESTASKDSLKLKAQTTNSLSSTSVTPPAWSSVVGFSGNRSQQSSMQSVASASTTTARPEAKASPAKSSFLTKSSNLESKEEHAELKQDIPAWRANLGQRKKDVGATSPAILESRWGRGSQKNEETPKEQGSSTKMSAANKEHQVDPCRGSVAGRPSKNNFILIMSSDQPAKFFLRTLLSVQNES</sequence>
<gene>
    <name evidence="2" type="ORF">C0Q70_05432</name>
</gene>
<feature type="compositionally biased region" description="Basic residues" evidence="1">
    <location>
        <begin position="255"/>
        <end position="279"/>
    </location>
</feature>
<feature type="compositionally biased region" description="Basic and acidic residues" evidence="1">
    <location>
        <begin position="648"/>
        <end position="671"/>
    </location>
</feature>
<dbReference type="STRING" id="400727.A0A2T7PL71"/>
<organism evidence="2 3">
    <name type="scientific">Pomacea canaliculata</name>
    <name type="common">Golden apple snail</name>
    <dbReference type="NCBI Taxonomy" id="400727"/>
    <lineage>
        <taxon>Eukaryota</taxon>
        <taxon>Metazoa</taxon>
        <taxon>Spiralia</taxon>
        <taxon>Lophotrochozoa</taxon>
        <taxon>Mollusca</taxon>
        <taxon>Gastropoda</taxon>
        <taxon>Caenogastropoda</taxon>
        <taxon>Architaenioglossa</taxon>
        <taxon>Ampullarioidea</taxon>
        <taxon>Ampullariidae</taxon>
        <taxon>Pomacea</taxon>
    </lineage>
</organism>
<feature type="region of interest" description="Disordered" evidence="1">
    <location>
        <begin position="81"/>
        <end position="100"/>
    </location>
</feature>
<proteinExistence type="predicted"/>
<reference evidence="2 3" key="1">
    <citation type="submission" date="2018-04" db="EMBL/GenBank/DDBJ databases">
        <title>The genome of golden apple snail Pomacea canaliculata provides insight into stress tolerance and invasive adaptation.</title>
        <authorList>
            <person name="Liu C."/>
            <person name="Liu B."/>
            <person name="Ren Y."/>
            <person name="Zhang Y."/>
            <person name="Wang H."/>
            <person name="Li S."/>
            <person name="Jiang F."/>
            <person name="Yin L."/>
            <person name="Zhang G."/>
            <person name="Qian W."/>
            <person name="Fan W."/>
        </authorList>
    </citation>
    <scope>NUCLEOTIDE SEQUENCE [LARGE SCALE GENOMIC DNA]</scope>
    <source>
        <strain evidence="2">SZHN2017</strain>
        <tissue evidence="2">Muscle</tissue>
    </source>
</reference>
<feature type="compositionally biased region" description="Basic and acidic residues" evidence="1">
    <location>
        <begin position="511"/>
        <end position="539"/>
    </location>
</feature>
<feature type="region of interest" description="Disordered" evidence="1">
    <location>
        <begin position="506"/>
        <end position="814"/>
    </location>
</feature>
<feature type="compositionally biased region" description="Polar residues" evidence="1">
    <location>
        <begin position="726"/>
        <end position="737"/>
    </location>
</feature>
<dbReference type="Proteomes" id="UP000245119">
    <property type="component" value="Linkage Group LG3"/>
</dbReference>
<feature type="region of interest" description="Disordered" evidence="1">
    <location>
        <begin position="386"/>
        <end position="445"/>
    </location>
</feature>
<comment type="caution">
    <text evidence="2">The sequence shown here is derived from an EMBL/GenBank/DDBJ whole genome shotgun (WGS) entry which is preliminary data.</text>
</comment>
<feature type="region of interest" description="Disordered" evidence="1">
    <location>
        <begin position="459"/>
        <end position="486"/>
    </location>
</feature>
<feature type="compositionally biased region" description="Polar residues" evidence="1">
    <location>
        <begin position="674"/>
        <end position="686"/>
    </location>
</feature>
<dbReference type="AlphaFoldDB" id="A0A2T7PL71"/>
<accession>A0A2T7PL71</accession>
<feature type="compositionally biased region" description="Polar residues" evidence="1">
    <location>
        <begin position="615"/>
        <end position="629"/>
    </location>
</feature>
<feature type="region of interest" description="Disordered" evidence="1">
    <location>
        <begin position="156"/>
        <end position="176"/>
    </location>
</feature>
<feature type="compositionally biased region" description="Low complexity" evidence="1">
    <location>
        <begin position="550"/>
        <end position="570"/>
    </location>
</feature>
<feature type="region of interest" description="Disordered" evidence="1">
    <location>
        <begin position="253"/>
        <end position="364"/>
    </location>
</feature>
<keyword evidence="3" id="KW-1185">Reference proteome</keyword>
<name>A0A2T7PL71_POMCA</name>
<feature type="region of interest" description="Disordered" evidence="1">
    <location>
        <begin position="107"/>
        <end position="141"/>
    </location>
</feature>
<feature type="compositionally biased region" description="Basic and acidic residues" evidence="1">
    <location>
        <begin position="293"/>
        <end position="304"/>
    </location>
</feature>
<feature type="compositionally biased region" description="Polar residues" evidence="1">
    <location>
        <begin position="280"/>
        <end position="291"/>
    </location>
</feature>
<feature type="compositionally biased region" description="Basic and acidic residues" evidence="1">
    <location>
        <begin position="738"/>
        <end position="748"/>
    </location>
</feature>
<evidence type="ECO:0000313" key="3">
    <source>
        <dbReference type="Proteomes" id="UP000245119"/>
    </source>
</evidence>
<feature type="compositionally biased region" description="Basic and acidic residues" evidence="1">
    <location>
        <begin position="331"/>
        <end position="344"/>
    </location>
</feature>
<feature type="compositionally biased region" description="Polar residues" evidence="1">
    <location>
        <begin position="386"/>
        <end position="398"/>
    </location>
</feature>
<feature type="region of interest" description="Disordered" evidence="1">
    <location>
        <begin position="189"/>
        <end position="217"/>
    </location>
</feature>